<dbReference type="SUPFAM" id="SSF50249">
    <property type="entry name" value="Nucleic acid-binding proteins"/>
    <property type="match status" value="1"/>
</dbReference>
<keyword evidence="5" id="KW-0436">Ligase</keyword>
<protein>
    <submittedName>
        <fullName evidence="5">Phenylalanine--tRNA ligase subunit beta</fullName>
    </submittedName>
</protein>
<accession>A0AA45BY37</accession>
<dbReference type="GO" id="GO:0000049">
    <property type="term" value="F:tRNA binding"/>
    <property type="evidence" value="ECO:0007669"/>
    <property type="project" value="UniProtKB-UniRule"/>
</dbReference>
<dbReference type="Pfam" id="PF01588">
    <property type="entry name" value="tRNA_bind"/>
    <property type="match status" value="1"/>
</dbReference>
<keyword evidence="1 3" id="KW-0820">tRNA-binding</keyword>
<sequence>MFVSYRWLQEYVDIKDVTAQELADKITKSGIEVEGVEVLNKGVKGVVVGHVLECEKHPEADKLNKCLIDIGEEEPVQIICGAANIAKGLKVPVAKVGAVLPGNFK</sequence>
<organism evidence="5 6">
    <name type="scientific">Cronobacter sakazakii</name>
    <name type="common">Enterobacter sakazakii</name>
    <dbReference type="NCBI Taxonomy" id="28141"/>
    <lineage>
        <taxon>Bacteria</taxon>
        <taxon>Pseudomonadati</taxon>
        <taxon>Pseudomonadota</taxon>
        <taxon>Gammaproteobacteria</taxon>
        <taxon>Enterobacterales</taxon>
        <taxon>Enterobacteriaceae</taxon>
        <taxon>Cronobacter</taxon>
    </lineage>
</organism>
<dbReference type="InterPro" id="IPR002547">
    <property type="entry name" value="tRNA-bd_dom"/>
</dbReference>
<evidence type="ECO:0000313" key="6">
    <source>
        <dbReference type="Proteomes" id="UP000244856"/>
    </source>
</evidence>
<gene>
    <name evidence="5" type="ORF">B7T07_22375</name>
</gene>
<dbReference type="SUPFAM" id="SSF46955">
    <property type="entry name" value="Putative DNA-binding domain"/>
    <property type="match status" value="1"/>
</dbReference>
<evidence type="ECO:0000256" key="1">
    <source>
        <dbReference type="ARBA" id="ARBA00022555"/>
    </source>
</evidence>
<dbReference type="CDD" id="cd02796">
    <property type="entry name" value="tRNA_bind_bactPheRS"/>
    <property type="match status" value="1"/>
</dbReference>
<dbReference type="GO" id="GO:0016874">
    <property type="term" value="F:ligase activity"/>
    <property type="evidence" value="ECO:0007669"/>
    <property type="project" value="UniProtKB-KW"/>
</dbReference>
<evidence type="ECO:0000256" key="3">
    <source>
        <dbReference type="PROSITE-ProRule" id="PRU00209"/>
    </source>
</evidence>
<dbReference type="Gene3D" id="2.40.50.140">
    <property type="entry name" value="Nucleic acid-binding proteins"/>
    <property type="match status" value="1"/>
</dbReference>
<dbReference type="Gene3D" id="3.30.56.10">
    <property type="match status" value="1"/>
</dbReference>
<dbReference type="PROSITE" id="PS50886">
    <property type="entry name" value="TRBD"/>
    <property type="match status" value="1"/>
</dbReference>
<dbReference type="InterPro" id="IPR009061">
    <property type="entry name" value="DNA-bd_dom_put_sf"/>
</dbReference>
<evidence type="ECO:0000256" key="2">
    <source>
        <dbReference type="ARBA" id="ARBA00022884"/>
    </source>
</evidence>
<feature type="domain" description="TRNA-binding" evidence="4">
    <location>
        <begin position="40"/>
        <end position="105"/>
    </location>
</feature>
<dbReference type="AlphaFoldDB" id="A0AA45BY37"/>
<dbReference type="InterPro" id="IPR033714">
    <property type="entry name" value="tRNA_bind_bactPheRS"/>
</dbReference>
<reference evidence="5 6" key="1">
    <citation type="submission" date="2017-04" db="EMBL/GenBank/DDBJ databases">
        <title>Cronobacter sakazakii, ST83 Lineage Isolates.</title>
        <authorList>
            <person name="Chase H."/>
            <person name="Tall B."/>
            <person name="Gopinath G."/>
            <person name="Lehner A."/>
        </authorList>
    </citation>
    <scope>NUCLEOTIDE SEQUENCE [LARGE SCALE GENOMIC DNA]</scope>
    <source>
        <strain evidence="5 6">MOD1_Comp15</strain>
    </source>
</reference>
<dbReference type="InterPro" id="IPR012340">
    <property type="entry name" value="NA-bd_OB-fold"/>
</dbReference>
<dbReference type="EMBL" id="NCTU01000065">
    <property type="protein sequence ID" value="PUW00787.1"/>
    <property type="molecule type" value="Genomic_DNA"/>
</dbReference>
<comment type="caution">
    <text evidence="5">The sequence shown here is derived from an EMBL/GenBank/DDBJ whole genome shotgun (WGS) entry which is preliminary data.</text>
</comment>
<name>A0AA45BY37_CROSK</name>
<keyword evidence="2 3" id="KW-0694">RNA-binding</keyword>
<feature type="non-terminal residue" evidence="5">
    <location>
        <position position="105"/>
    </location>
</feature>
<dbReference type="Proteomes" id="UP000244856">
    <property type="component" value="Unassembled WGS sequence"/>
</dbReference>
<proteinExistence type="predicted"/>
<evidence type="ECO:0000313" key="5">
    <source>
        <dbReference type="EMBL" id="PUW00787.1"/>
    </source>
</evidence>
<evidence type="ECO:0000259" key="4">
    <source>
        <dbReference type="PROSITE" id="PS50886"/>
    </source>
</evidence>